<evidence type="ECO:0000256" key="1">
    <source>
        <dbReference type="ARBA" id="ARBA00023125"/>
    </source>
</evidence>
<dbReference type="GO" id="GO:0003677">
    <property type="term" value="F:DNA binding"/>
    <property type="evidence" value="ECO:0007669"/>
    <property type="project" value="UniProtKB-UniRule"/>
</dbReference>
<dbReference type="Pfam" id="PF02602">
    <property type="entry name" value="HEM4"/>
    <property type="match status" value="1"/>
</dbReference>
<evidence type="ECO:0000313" key="5">
    <source>
        <dbReference type="EMBL" id="KLN35764.1"/>
    </source>
</evidence>
<dbReference type="Proteomes" id="UP000035265">
    <property type="component" value="Unassembled WGS sequence"/>
</dbReference>
<dbReference type="AlphaFoldDB" id="A0A0H2KVA9"/>
<dbReference type="STRING" id="264251.FB00_05610"/>
<dbReference type="SUPFAM" id="SSF46894">
    <property type="entry name" value="C-terminal effector domain of the bipartite response regulators"/>
    <property type="match status" value="1"/>
</dbReference>
<dbReference type="GO" id="GO:0004852">
    <property type="term" value="F:uroporphyrinogen-III synthase activity"/>
    <property type="evidence" value="ECO:0007669"/>
    <property type="project" value="InterPro"/>
</dbReference>
<dbReference type="EMBL" id="JNBQ01000003">
    <property type="protein sequence ID" value="KLN35764.1"/>
    <property type="molecule type" value="Genomic_DNA"/>
</dbReference>
<dbReference type="SUPFAM" id="SSF69618">
    <property type="entry name" value="HemD-like"/>
    <property type="match status" value="1"/>
</dbReference>
<feature type="domain" description="OmpR/PhoB-type" evidence="4">
    <location>
        <begin position="310"/>
        <end position="405"/>
    </location>
</feature>
<evidence type="ECO:0000256" key="3">
    <source>
        <dbReference type="SAM" id="MobiDB-lite"/>
    </source>
</evidence>
<keyword evidence="6" id="KW-1185">Reference proteome</keyword>
<dbReference type="InterPro" id="IPR039793">
    <property type="entry name" value="UROS/Hem4"/>
</dbReference>
<dbReference type="GO" id="GO:0006355">
    <property type="term" value="P:regulation of DNA-templated transcription"/>
    <property type="evidence" value="ECO:0007669"/>
    <property type="project" value="InterPro"/>
</dbReference>
<comment type="caution">
    <text evidence="5">The sequence shown here is derived from an EMBL/GenBank/DDBJ whole genome shotgun (WGS) entry which is preliminary data.</text>
</comment>
<dbReference type="InterPro" id="IPR003754">
    <property type="entry name" value="4pyrrol_synth_uPrphyn_synth"/>
</dbReference>
<dbReference type="GO" id="GO:0006780">
    <property type="term" value="P:uroporphyrinogen III biosynthetic process"/>
    <property type="evidence" value="ECO:0007669"/>
    <property type="project" value="InterPro"/>
</dbReference>
<dbReference type="PANTHER" id="PTHR40082">
    <property type="entry name" value="BLR5956 PROTEIN"/>
    <property type="match status" value="1"/>
</dbReference>
<dbReference type="InterPro" id="IPR036388">
    <property type="entry name" value="WH-like_DNA-bd_sf"/>
</dbReference>
<name>A0A0H2KVA9_9MICO</name>
<keyword evidence="1 2" id="KW-0238">DNA-binding</keyword>
<evidence type="ECO:0000256" key="2">
    <source>
        <dbReference type="PROSITE-ProRule" id="PRU01091"/>
    </source>
</evidence>
<dbReference type="PATRIC" id="fig|264251.5.peg.1151"/>
<organism evidence="5 6">
    <name type="scientific">Cellulosimicrobium funkei</name>
    <dbReference type="NCBI Taxonomy" id="264251"/>
    <lineage>
        <taxon>Bacteria</taxon>
        <taxon>Bacillati</taxon>
        <taxon>Actinomycetota</taxon>
        <taxon>Actinomycetes</taxon>
        <taxon>Micrococcales</taxon>
        <taxon>Promicromonosporaceae</taxon>
        <taxon>Cellulosimicrobium</taxon>
    </lineage>
</organism>
<dbReference type="GO" id="GO:0000160">
    <property type="term" value="P:phosphorelay signal transduction system"/>
    <property type="evidence" value="ECO:0007669"/>
    <property type="project" value="InterPro"/>
</dbReference>
<gene>
    <name evidence="5" type="ORF">FB00_05610</name>
</gene>
<dbReference type="Gene3D" id="1.10.10.10">
    <property type="entry name" value="Winged helix-like DNA-binding domain superfamily/Winged helix DNA-binding domain"/>
    <property type="match status" value="1"/>
</dbReference>
<dbReference type="Gene3D" id="3.40.50.10090">
    <property type="match status" value="2"/>
</dbReference>
<dbReference type="InterPro" id="IPR036108">
    <property type="entry name" value="4pyrrol_syn_uPrphyn_synt_sf"/>
</dbReference>
<evidence type="ECO:0000313" key="6">
    <source>
        <dbReference type="Proteomes" id="UP000035265"/>
    </source>
</evidence>
<dbReference type="PROSITE" id="PS51755">
    <property type="entry name" value="OMPR_PHOB"/>
    <property type="match status" value="1"/>
</dbReference>
<feature type="DNA-binding region" description="OmpR/PhoB-type" evidence="2">
    <location>
        <begin position="310"/>
        <end position="405"/>
    </location>
</feature>
<dbReference type="SMART" id="SM00862">
    <property type="entry name" value="Trans_reg_C"/>
    <property type="match status" value="1"/>
</dbReference>
<feature type="region of interest" description="Disordered" evidence="3">
    <location>
        <begin position="1"/>
        <end position="22"/>
    </location>
</feature>
<dbReference type="CDD" id="cd06578">
    <property type="entry name" value="HemD"/>
    <property type="match status" value="1"/>
</dbReference>
<dbReference type="InterPro" id="IPR016032">
    <property type="entry name" value="Sig_transdc_resp-reg_C-effctor"/>
</dbReference>
<dbReference type="InterPro" id="IPR001867">
    <property type="entry name" value="OmpR/PhoB-type_DNA-bd"/>
</dbReference>
<dbReference type="PANTHER" id="PTHR40082:SF1">
    <property type="entry name" value="BLR5956 PROTEIN"/>
    <property type="match status" value="1"/>
</dbReference>
<dbReference type="Pfam" id="PF00486">
    <property type="entry name" value="Trans_reg_C"/>
    <property type="match status" value="1"/>
</dbReference>
<proteinExistence type="predicted"/>
<protein>
    <submittedName>
        <fullName evidence="5">Uroporphyrinogen-III synthase</fullName>
    </submittedName>
</protein>
<reference evidence="5 6" key="1">
    <citation type="submission" date="2014-05" db="EMBL/GenBank/DDBJ databases">
        <title>Cellulosimicrobium funkei U11 genome.</title>
        <authorList>
            <person name="Hu C."/>
            <person name="Gong Y."/>
            <person name="Wan W."/>
            <person name="Jiang M."/>
        </authorList>
    </citation>
    <scope>NUCLEOTIDE SEQUENCE [LARGE SCALE GENOMIC DNA]</scope>
    <source>
        <strain evidence="5 6">U11</strain>
    </source>
</reference>
<sequence length="406" mass="42275">MTGTGSTEIDPPVATSTHGGSISDARVDLASVPDVDRPALGQVMAGCTVLVTADRRKSELAAALQRRGAEVRHAPALSMIPHADDEQLLAGTRDLVEHPPDVVVVTTGIGFRSWVEAADAHGLADRLLEVLADARIVARGPKARGAIQAAGLTADWVAESETSAEIADVLLGEGVAGLRIAVQHHGAGADGLDVVFAEAGAEVASLVVYRWGPPPDPEALRASVEAAAVGEIDAVVFTSAPGAEAWLSAAEEHGVGRLVVSRFQDGSMVAAAVGPITAKPLEHRGVTPLQPERGRLGALVRTLVAHYEQAETVALATVAGALQIRSRVAVLDGEVLPLSPSSLEVLRLLAARRGEVVTRDDVLDVLPGDSRDPHAAEVAVARLREATGRRDLVKTVVKRGYRLELA</sequence>
<evidence type="ECO:0000259" key="4">
    <source>
        <dbReference type="PROSITE" id="PS51755"/>
    </source>
</evidence>
<dbReference type="CDD" id="cd00383">
    <property type="entry name" value="trans_reg_C"/>
    <property type="match status" value="1"/>
</dbReference>
<accession>A0A0H2KVA9</accession>
<dbReference type="NCBIfam" id="NF005568">
    <property type="entry name" value="PRK07239.1"/>
    <property type="match status" value="1"/>
</dbReference>